<dbReference type="PANTHER" id="PTHR32552:SF68">
    <property type="entry name" value="FERRICHROME OUTER MEMBRANE TRANSPORTER_PHAGE RECEPTOR"/>
    <property type="match status" value="1"/>
</dbReference>
<evidence type="ECO:0000256" key="14">
    <source>
        <dbReference type="PROSITE-ProRule" id="PRU01360"/>
    </source>
</evidence>
<evidence type="ECO:0000256" key="12">
    <source>
        <dbReference type="ARBA" id="ARBA00023170"/>
    </source>
</evidence>
<evidence type="ECO:0000256" key="13">
    <source>
        <dbReference type="ARBA" id="ARBA00023237"/>
    </source>
</evidence>
<evidence type="ECO:0000256" key="7">
    <source>
        <dbReference type="ARBA" id="ARBA00022729"/>
    </source>
</evidence>
<gene>
    <name evidence="18" type="ORF">ENS64_02040</name>
</gene>
<evidence type="ECO:0000256" key="8">
    <source>
        <dbReference type="ARBA" id="ARBA00023004"/>
    </source>
</evidence>
<sequence length="757" mass="85281">MKMTWTEPLGLGLCRRLGVWGCLVCSAAGVCLGQQPPTSDSIPTLPETQVIGEPPAMTAPETVFAPTEDFSALPPPVFTQSTVFGTPSVRGYLAPEQTTGTLLRVPDLELPAAVGVITSDTMRDQQATRMDEVLRDVSGVSKLGDQLRPDAFVLRGFEVRSRDYRKNGLLDPTYAPRNFANVERIEILKGPSSVLYGAGQPSGTVNLITKKPLATDYHRATAQFGSFGFERYTVDTTGPIRDDESWLYRLNFSYENADTFRDYGYNERVFLAPVVTWQIDADTALTWEGEYLQDRRRFDTGVVALDGAIGRVPITNFLGEPDNDFQLFQDWRQTLFFDHRLNEIWTTRIAATTIFYYAPSFGTFPLEQQPNTTLVDRSQQSIPQFFEQYYGVTANLGGEFTTGALEHKLVLGTEQGWFISNNFTSESSIPGLQNYTIDALQPVYLNPPGLLLPAVFDATYRQNRHGFYVQDLIKLNPRWWFMAGLRYDHADVTFFRELTTFKIPTIPPTDTEQGFDRWTPRVGVLYQPLPDLLSLYGSYSRSFDPPGGGARLTDDPLLPELGEAWEVGAKYQLHRKLAAQAAWFWIQKDNYTIDTVLSTPPFFATSQVGQQTSQGAEFSLVGQITDRWSTTSNYTITDAVLRDPTNADLDDRRPRNVPRHIVNLWTRYNVVQNSDHTLGAALGMVYVDDRLASFGGDLRLPDFTRWDAAFFYTRRRWDFGLYLENLFDKAYYSGSVTDFQITPGAPFTIRGQAGVTF</sequence>
<organism evidence="18">
    <name type="scientific">Schlesneria paludicola</name>
    <dbReference type="NCBI Taxonomy" id="360056"/>
    <lineage>
        <taxon>Bacteria</taxon>
        <taxon>Pseudomonadati</taxon>
        <taxon>Planctomycetota</taxon>
        <taxon>Planctomycetia</taxon>
        <taxon>Planctomycetales</taxon>
        <taxon>Planctomycetaceae</taxon>
        <taxon>Schlesneria</taxon>
    </lineage>
</organism>
<proteinExistence type="inferred from homology"/>
<keyword evidence="12 18" id="KW-0675">Receptor</keyword>
<dbReference type="EMBL" id="DSVQ01000005">
    <property type="protein sequence ID" value="HGT38039.1"/>
    <property type="molecule type" value="Genomic_DNA"/>
</dbReference>
<evidence type="ECO:0000256" key="4">
    <source>
        <dbReference type="ARBA" id="ARBA00022452"/>
    </source>
</evidence>
<dbReference type="PANTHER" id="PTHR32552">
    <property type="entry name" value="FERRICHROME IRON RECEPTOR-RELATED"/>
    <property type="match status" value="1"/>
</dbReference>
<dbReference type="GO" id="GO:0015344">
    <property type="term" value="F:siderophore uptake transmembrane transporter activity"/>
    <property type="evidence" value="ECO:0007669"/>
    <property type="project" value="TreeGrafter"/>
</dbReference>
<evidence type="ECO:0000256" key="1">
    <source>
        <dbReference type="ARBA" id="ARBA00004571"/>
    </source>
</evidence>
<dbReference type="InterPro" id="IPR010105">
    <property type="entry name" value="TonB_sidphr_rcpt"/>
</dbReference>
<feature type="domain" description="TonB-dependent receptor plug" evidence="17">
    <location>
        <begin position="108"/>
        <end position="204"/>
    </location>
</feature>
<evidence type="ECO:0000259" key="16">
    <source>
        <dbReference type="Pfam" id="PF00593"/>
    </source>
</evidence>
<feature type="domain" description="TonB-dependent receptor-like beta-barrel" evidence="16">
    <location>
        <begin position="276"/>
        <end position="726"/>
    </location>
</feature>
<dbReference type="PROSITE" id="PS52016">
    <property type="entry name" value="TONB_DEPENDENT_REC_3"/>
    <property type="match status" value="1"/>
</dbReference>
<evidence type="ECO:0000259" key="17">
    <source>
        <dbReference type="Pfam" id="PF07715"/>
    </source>
</evidence>
<keyword evidence="6 14" id="KW-0812">Transmembrane</keyword>
<comment type="caution">
    <text evidence="18">The sequence shown here is derived from an EMBL/GenBank/DDBJ whole genome shotgun (WGS) entry which is preliminary data.</text>
</comment>
<keyword evidence="13 14" id="KW-0998">Cell outer membrane</keyword>
<evidence type="ECO:0000256" key="15">
    <source>
        <dbReference type="RuleBase" id="RU003357"/>
    </source>
</evidence>
<keyword evidence="8" id="KW-0408">Iron</keyword>
<keyword evidence="9" id="KW-0406">Ion transport</keyword>
<dbReference type="SUPFAM" id="SSF56935">
    <property type="entry name" value="Porins"/>
    <property type="match status" value="1"/>
</dbReference>
<evidence type="ECO:0000256" key="11">
    <source>
        <dbReference type="ARBA" id="ARBA00023136"/>
    </source>
</evidence>
<keyword evidence="11 14" id="KW-0472">Membrane</keyword>
<comment type="subcellular location">
    <subcellularLocation>
        <location evidence="1 14">Cell outer membrane</location>
        <topology evidence="1 14">Multi-pass membrane protein</topology>
    </subcellularLocation>
</comment>
<dbReference type="InterPro" id="IPR036942">
    <property type="entry name" value="Beta-barrel_TonB_sf"/>
</dbReference>
<dbReference type="GO" id="GO:0038023">
    <property type="term" value="F:signaling receptor activity"/>
    <property type="evidence" value="ECO:0007669"/>
    <property type="project" value="InterPro"/>
</dbReference>
<dbReference type="InterPro" id="IPR039426">
    <property type="entry name" value="TonB-dep_rcpt-like"/>
</dbReference>
<dbReference type="GO" id="GO:0009279">
    <property type="term" value="C:cell outer membrane"/>
    <property type="evidence" value="ECO:0007669"/>
    <property type="project" value="UniProtKB-SubCell"/>
</dbReference>
<dbReference type="Gene3D" id="2.40.170.20">
    <property type="entry name" value="TonB-dependent receptor, beta-barrel domain"/>
    <property type="match status" value="1"/>
</dbReference>
<dbReference type="InterPro" id="IPR000531">
    <property type="entry name" value="Beta-barrel_TonB"/>
</dbReference>
<dbReference type="AlphaFoldDB" id="A0A7C4LKQ9"/>
<dbReference type="InterPro" id="IPR012910">
    <property type="entry name" value="Plug_dom"/>
</dbReference>
<evidence type="ECO:0000256" key="9">
    <source>
        <dbReference type="ARBA" id="ARBA00023065"/>
    </source>
</evidence>
<dbReference type="CDD" id="cd01347">
    <property type="entry name" value="ligand_gated_channel"/>
    <property type="match status" value="1"/>
</dbReference>
<keyword evidence="5" id="KW-0410">Iron transport</keyword>
<dbReference type="Pfam" id="PF07715">
    <property type="entry name" value="Plug"/>
    <property type="match status" value="1"/>
</dbReference>
<evidence type="ECO:0000256" key="3">
    <source>
        <dbReference type="ARBA" id="ARBA00022448"/>
    </source>
</evidence>
<evidence type="ECO:0000256" key="6">
    <source>
        <dbReference type="ARBA" id="ARBA00022692"/>
    </source>
</evidence>
<protein>
    <submittedName>
        <fullName evidence="18">TonB-dependent siderophore receptor</fullName>
    </submittedName>
</protein>
<keyword evidence="3 14" id="KW-0813">Transport</keyword>
<evidence type="ECO:0000313" key="18">
    <source>
        <dbReference type="EMBL" id="HGT38039.1"/>
    </source>
</evidence>
<evidence type="ECO:0000256" key="5">
    <source>
        <dbReference type="ARBA" id="ARBA00022496"/>
    </source>
</evidence>
<evidence type="ECO:0000256" key="10">
    <source>
        <dbReference type="ARBA" id="ARBA00023077"/>
    </source>
</evidence>
<comment type="similarity">
    <text evidence="2 14 15">Belongs to the TonB-dependent receptor family.</text>
</comment>
<dbReference type="Gene3D" id="2.170.130.10">
    <property type="entry name" value="TonB-dependent receptor, plug domain"/>
    <property type="match status" value="1"/>
</dbReference>
<keyword evidence="4 14" id="KW-1134">Transmembrane beta strand</keyword>
<evidence type="ECO:0000256" key="2">
    <source>
        <dbReference type="ARBA" id="ARBA00009810"/>
    </source>
</evidence>
<dbReference type="Pfam" id="PF00593">
    <property type="entry name" value="TonB_dep_Rec_b-barrel"/>
    <property type="match status" value="1"/>
</dbReference>
<dbReference type="InterPro" id="IPR037066">
    <property type="entry name" value="Plug_dom_sf"/>
</dbReference>
<dbReference type="GO" id="GO:0015891">
    <property type="term" value="P:siderophore transport"/>
    <property type="evidence" value="ECO:0007669"/>
    <property type="project" value="InterPro"/>
</dbReference>
<accession>A0A7C4LKQ9</accession>
<name>A0A7C4LKQ9_9PLAN</name>
<dbReference type="NCBIfam" id="TIGR01783">
    <property type="entry name" value="TonB-siderophor"/>
    <property type="match status" value="1"/>
</dbReference>
<keyword evidence="10 15" id="KW-0798">TonB box</keyword>
<keyword evidence="7" id="KW-0732">Signal</keyword>
<reference evidence="18" key="1">
    <citation type="journal article" date="2020" name="mSystems">
        <title>Genome- and Community-Level Interaction Insights into Carbon Utilization and Element Cycling Functions of Hydrothermarchaeota in Hydrothermal Sediment.</title>
        <authorList>
            <person name="Zhou Z."/>
            <person name="Liu Y."/>
            <person name="Xu W."/>
            <person name="Pan J."/>
            <person name="Luo Z.H."/>
            <person name="Li M."/>
        </authorList>
    </citation>
    <scope>NUCLEOTIDE SEQUENCE [LARGE SCALE GENOMIC DNA]</scope>
    <source>
        <strain evidence="18">SpSt-508</strain>
    </source>
</reference>